<name>A0A517XU36_9BACT</name>
<dbReference type="RefSeq" id="WP_145239571.1">
    <property type="nucleotide sequence ID" value="NZ_CP036273.1"/>
</dbReference>
<gene>
    <name evidence="2" type="ORF">ETAA1_29820</name>
</gene>
<protein>
    <submittedName>
        <fullName evidence="2">Pyridoxamine 5'-phosphate oxidase</fullName>
    </submittedName>
</protein>
<evidence type="ECO:0000313" key="2">
    <source>
        <dbReference type="EMBL" id="QDU21019.1"/>
    </source>
</evidence>
<accession>A0A517XU36</accession>
<dbReference type="KEGG" id="uli:ETAA1_29820"/>
<dbReference type="OrthoDB" id="9796486at2"/>
<dbReference type="Gene3D" id="2.30.110.10">
    <property type="entry name" value="Electron Transport, Fmn-binding Protein, Chain A"/>
    <property type="match status" value="1"/>
</dbReference>
<dbReference type="PANTHER" id="PTHR42815:SF2">
    <property type="entry name" value="FAD-BINDING, PUTATIVE (AFU_ORTHOLOGUE AFUA_6G07600)-RELATED"/>
    <property type="match status" value="1"/>
</dbReference>
<keyword evidence="3" id="KW-1185">Reference proteome</keyword>
<dbReference type="InterPro" id="IPR012349">
    <property type="entry name" value="Split_barrel_FMN-bd"/>
</dbReference>
<organism evidence="2 3">
    <name type="scientific">Urbifossiella limnaea</name>
    <dbReference type="NCBI Taxonomy" id="2528023"/>
    <lineage>
        <taxon>Bacteria</taxon>
        <taxon>Pseudomonadati</taxon>
        <taxon>Planctomycetota</taxon>
        <taxon>Planctomycetia</taxon>
        <taxon>Gemmatales</taxon>
        <taxon>Gemmataceae</taxon>
        <taxon>Urbifossiella</taxon>
    </lineage>
</organism>
<proteinExistence type="predicted"/>
<dbReference type="Proteomes" id="UP000319576">
    <property type="component" value="Chromosome"/>
</dbReference>
<dbReference type="InterPro" id="IPR011576">
    <property type="entry name" value="Pyridox_Oxase_N"/>
</dbReference>
<evidence type="ECO:0000259" key="1">
    <source>
        <dbReference type="Pfam" id="PF01243"/>
    </source>
</evidence>
<evidence type="ECO:0000313" key="3">
    <source>
        <dbReference type="Proteomes" id="UP000319576"/>
    </source>
</evidence>
<dbReference type="SUPFAM" id="SSF50475">
    <property type="entry name" value="FMN-binding split barrel"/>
    <property type="match status" value="1"/>
</dbReference>
<feature type="domain" description="Pyridoxamine 5'-phosphate oxidase N-terminal" evidence="1">
    <location>
        <begin position="44"/>
        <end position="143"/>
    </location>
</feature>
<reference evidence="2 3" key="1">
    <citation type="submission" date="2019-02" db="EMBL/GenBank/DDBJ databases">
        <title>Deep-cultivation of Planctomycetes and their phenomic and genomic characterization uncovers novel biology.</title>
        <authorList>
            <person name="Wiegand S."/>
            <person name="Jogler M."/>
            <person name="Boedeker C."/>
            <person name="Pinto D."/>
            <person name="Vollmers J."/>
            <person name="Rivas-Marin E."/>
            <person name="Kohn T."/>
            <person name="Peeters S.H."/>
            <person name="Heuer A."/>
            <person name="Rast P."/>
            <person name="Oberbeckmann S."/>
            <person name="Bunk B."/>
            <person name="Jeske O."/>
            <person name="Meyerdierks A."/>
            <person name="Storesund J.E."/>
            <person name="Kallscheuer N."/>
            <person name="Luecker S."/>
            <person name="Lage O.M."/>
            <person name="Pohl T."/>
            <person name="Merkel B.J."/>
            <person name="Hornburger P."/>
            <person name="Mueller R.-W."/>
            <person name="Bruemmer F."/>
            <person name="Labrenz M."/>
            <person name="Spormann A.M."/>
            <person name="Op den Camp H."/>
            <person name="Overmann J."/>
            <person name="Amann R."/>
            <person name="Jetten M.S.M."/>
            <person name="Mascher T."/>
            <person name="Medema M.H."/>
            <person name="Devos D.P."/>
            <person name="Kaster A.-K."/>
            <person name="Ovreas L."/>
            <person name="Rohde M."/>
            <person name="Galperin M.Y."/>
            <person name="Jogler C."/>
        </authorList>
    </citation>
    <scope>NUCLEOTIDE SEQUENCE [LARGE SCALE GENOMIC DNA]</scope>
    <source>
        <strain evidence="2 3">ETA_A1</strain>
    </source>
</reference>
<dbReference type="Pfam" id="PF01243">
    <property type="entry name" value="PNPOx_N"/>
    <property type="match status" value="1"/>
</dbReference>
<sequence length="201" mass="22370">MSHFPSDIAFTPAVKAIQSRKGSRKSYARMEQSGGWQTTVTSDLTEFLADLDMFYLGTANAAGQPYIQYRGGPPGFLKVIDDRTLAFADFGGNRQYISVGNLSENPQAFLFLMDYANSRRVKVWGTATVVEGDSELLAKLSDPTYPGRVERAIVFTVEAWDVNCPQHIHQRVSQRQVAPVIEQLRQRISALEADLAGVRRP</sequence>
<dbReference type="EMBL" id="CP036273">
    <property type="protein sequence ID" value="QDU21019.1"/>
    <property type="molecule type" value="Genomic_DNA"/>
</dbReference>
<dbReference type="AlphaFoldDB" id="A0A517XU36"/>
<dbReference type="PANTHER" id="PTHR42815">
    <property type="entry name" value="FAD-BINDING, PUTATIVE (AFU_ORTHOLOGUE AFUA_6G07600)-RELATED"/>
    <property type="match status" value="1"/>
</dbReference>